<feature type="region of interest" description="Disordered" evidence="1">
    <location>
        <begin position="28"/>
        <end position="59"/>
    </location>
</feature>
<name>A0ABP7FTH9_9ACTN</name>
<feature type="chain" id="PRO_5046767431" evidence="2">
    <location>
        <begin position="29"/>
        <end position="463"/>
    </location>
</feature>
<feature type="compositionally biased region" description="Low complexity" evidence="1">
    <location>
        <begin position="40"/>
        <end position="49"/>
    </location>
</feature>
<accession>A0ABP7FTH9</accession>
<evidence type="ECO:0000313" key="5">
    <source>
        <dbReference type="Proteomes" id="UP001500908"/>
    </source>
</evidence>
<proteinExistence type="predicted"/>
<dbReference type="GO" id="GO:0016787">
    <property type="term" value="F:hydrolase activity"/>
    <property type="evidence" value="ECO:0007669"/>
    <property type="project" value="UniProtKB-KW"/>
</dbReference>
<evidence type="ECO:0000256" key="1">
    <source>
        <dbReference type="SAM" id="MobiDB-lite"/>
    </source>
</evidence>
<dbReference type="InterPro" id="IPR045394">
    <property type="entry name" value="Abhydrolase_dom"/>
</dbReference>
<protein>
    <submittedName>
        <fullName evidence="4">Alpha/beta hydrolase domain-containing protein</fullName>
    </submittedName>
</protein>
<reference evidence="5" key="1">
    <citation type="journal article" date="2019" name="Int. J. Syst. Evol. Microbiol.">
        <title>The Global Catalogue of Microorganisms (GCM) 10K type strain sequencing project: providing services to taxonomists for standard genome sequencing and annotation.</title>
        <authorList>
            <consortium name="The Broad Institute Genomics Platform"/>
            <consortium name="The Broad Institute Genome Sequencing Center for Infectious Disease"/>
            <person name="Wu L."/>
            <person name="Ma J."/>
        </authorList>
    </citation>
    <scope>NUCLEOTIDE SEQUENCE [LARGE SCALE GENOMIC DNA]</scope>
    <source>
        <strain evidence="5">JCM 17137</strain>
    </source>
</reference>
<organism evidence="4 5">
    <name type="scientific">Salinactinospora qingdaonensis</name>
    <dbReference type="NCBI Taxonomy" id="702744"/>
    <lineage>
        <taxon>Bacteria</taxon>
        <taxon>Bacillati</taxon>
        <taxon>Actinomycetota</taxon>
        <taxon>Actinomycetes</taxon>
        <taxon>Streptosporangiales</taxon>
        <taxon>Nocardiopsidaceae</taxon>
        <taxon>Salinactinospora</taxon>
    </lineage>
</organism>
<evidence type="ECO:0000313" key="4">
    <source>
        <dbReference type="EMBL" id="GAA3747936.1"/>
    </source>
</evidence>
<keyword evidence="2" id="KW-0732">Signal</keyword>
<comment type="caution">
    <text evidence="4">The sequence shown here is derived from an EMBL/GenBank/DDBJ whole genome shotgun (WGS) entry which is preliminary data.</text>
</comment>
<evidence type="ECO:0000259" key="3">
    <source>
        <dbReference type="Pfam" id="PF20091"/>
    </source>
</evidence>
<keyword evidence="5" id="KW-1185">Reference proteome</keyword>
<feature type="domain" description="Alpha/beta hydrolase" evidence="3">
    <location>
        <begin position="42"/>
        <end position="449"/>
    </location>
</feature>
<evidence type="ECO:0000256" key="2">
    <source>
        <dbReference type="SAM" id="SignalP"/>
    </source>
</evidence>
<gene>
    <name evidence="4" type="ORF">GCM10022402_29100</name>
</gene>
<dbReference type="EMBL" id="BAABDD010000012">
    <property type="protein sequence ID" value="GAA3747936.1"/>
    <property type="molecule type" value="Genomic_DNA"/>
</dbReference>
<dbReference type="Pfam" id="PF20091">
    <property type="entry name" value="Abhydrolase_10"/>
    <property type="match status" value="1"/>
</dbReference>
<keyword evidence="4" id="KW-0378">Hydrolase</keyword>
<sequence length="463" mass="50146">MSATSHRLGTVAALMGASLALLAPMAAAAPTDDPSPVPVPEVEGPLPGTAPGDPASDNIEDTYPFYATDVDLDSYDYVEEEFIVSGTANQYVDGAVASEHPYRTRVIVRRPEHQWDSNGTALVEWQNVSAGYDIDALWSPSSEHIMREGYTWVGVSAQNVGVSYLTEWSPARYGDLDVTDGGTVENDQLSYDIFSQTAQELREPDSALAGGIELDQLLAIGASQSAGRMTAYYDRILPHIEPVFDGYGFIVGSAPTTERPEPAFQVLSETDLTLFPAQGIADSVHTWEVAGTAHSGWGGRAAREGVDNRDLPGGQPQYNCAQPPFSRVPLHHVLNASYNHLSEWAEDGTAPPEADPIERTEDGEIARDEDGHALGGIRLSQVEVPTALNTGVNSATIPSDFFCVLFGSHEPYSDAELAQRYDSHASYVFQVKRVERRNVLAGYVTLADSLRNRFDAVRSDVAR</sequence>
<dbReference type="RefSeq" id="WP_344972000.1">
    <property type="nucleotide sequence ID" value="NZ_BAABDD010000012.1"/>
</dbReference>
<feature type="signal peptide" evidence="2">
    <location>
        <begin position="1"/>
        <end position="28"/>
    </location>
</feature>
<dbReference type="Proteomes" id="UP001500908">
    <property type="component" value="Unassembled WGS sequence"/>
</dbReference>